<dbReference type="Pfam" id="PF02321">
    <property type="entry name" value="OEP"/>
    <property type="match status" value="2"/>
</dbReference>
<dbReference type="NCBIfam" id="TIGR01845">
    <property type="entry name" value="outer_NodT"/>
    <property type="match status" value="1"/>
</dbReference>
<feature type="region of interest" description="Disordered" evidence="3">
    <location>
        <begin position="26"/>
        <end position="49"/>
    </location>
</feature>
<dbReference type="Gene3D" id="1.20.1600.10">
    <property type="entry name" value="Outer membrane efflux proteins (OEP)"/>
    <property type="match status" value="1"/>
</dbReference>
<dbReference type="KEGG" id="msil:METEAL_08460"/>
<dbReference type="SUPFAM" id="SSF56954">
    <property type="entry name" value="Outer membrane efflux proteins (OEP)"/>
    <property type="match status" value="1"/>
</dbReference>
<dbReference type="EMBL" id="AP027080">
    <property type="protein sequence ID" value="BDU71672.1"/>
    <property type="molecule type" value="Genomic_DNA"/>
</dbReference>
<comment type="similarity">
    <text evidence="1 2">Belongs to the outer membrane factor (OMF) (TC 1.B.17) family.</text>
</comment>
<dbReference type="Gene3D" id="2.20.200.10">
    <property type="entry name" value="Outer membrane efflux proteins (OEP)"/>
    <property type="match status" value="1"/>
</dbReference>
<protein>
    <submittedName>
        <fullName evidence="4">AdeC/adeK/oprM family multidrug efflux complex outer membrane factor</fullName>
    </submittedName>
</protein>
<accession>A0AA48GPL7</accession>
<dbReference type="Proteomes" id="UP001238179">
    <property type="component" value="Chromosome"/>
</dbReference>
<keyword evidence="2" id="KW-0564">Palmitate</keyword>
<keyword evidence="5" id="KW-1185">Reference proteome</keyword>
<keyword evidence="2" id="KW-0472">Membrane</keyword>
<dbReference type="GO" id="GO:0015562">
    <property type="term" value="F:efflux transmembrane transporter activity"/>
    <property type="evidence" value="ECO:0007669"/>
    <property type="project" value="InterPro"/>
</dbReference>
<sequence>MLKPIQGLPLILLAALGGCMSMAPRYKTPPRPTPSQWPEGPAYAPSGAPAKPAADVAWQDFYVDAKLRKVLTLALAHNPDLRIAALNTEKVRGAYRIQRAELLPSINAAAAGTRQRVPASVSSTGKDLIAEQDSVTVGVTAWELDFFGRVRSLKNQALEQYLATEQAQASARISLLAEVSNLYLTLAADRDALRLAKETFASQEATHTLTQRRFQAGIASELDARRVEVSMETARVDVASATRLVALDENALTFLVGAPVPADCQPAGLEGVAPLQDFTPGLPSDVLMARPDIRMAENQLRAANANIGAARAAFFPRISLTTGIGTMGSELSGLFKSGSDTWSFSPQVVLPLFNTGATKAGLDVAKADRDIRLAQYEKAVQAGFREVADTLAQRGTLGEQLAAQESLTRALERTFQLAKARYEAGADGYLGVLDAQRSLFGAQQGLIALRRARAANLVTLYKVLGGGLREKAAGTGSH</sequence>
<evidence type="ECO:0000313" key="5">
    <source>
        <dbReference type="Proteomes" id="UP001238179"/>
    </source>
</evidence>
<dbReference type="PANTHER" id="PTHR30203">
    <property type="entry name" value="OUTER MEMBRANE CATION EFFLUX PROTEIN"/>
    <property type="match status" value="1"/>
</dbReference>
<comment type="subcellular location">
    <subcellularLocation>
        <location evidence="2">Cell membrane</location>
        <topology evidence="2">Lipid-anchor</topology>
    </subcellularLocation>
</comment>
<dbReference type="GO" id="GO:0005886">
    <property type="term" value="C:plasma membrane"/>
    <property type="evidence" value="ECO:0007669"/>
    <property type="project" value="UniProtKB-SubCell"/>
</dbReference>
<gene>
    <name evidence="4" type="ORF">METEAL_08460</name>
</gene>
<keyword evidence="2" id="KW-1134">Transmembrane beta strand</keyword>
<evidence type="ECO:0000256" key="3">
    <source>
        <dbReference type="SAM" id="MobiDB-lite"/>
    </source>
</evidence>
<evidence type="ECO:0000256" key="2">
    <source>
        <dbReference type="RuleBase" id="RU362097"/>
    </source>
</evidence>
<dbReference type="AlphaFoldDB" id="A0AA48GPL7"/>
<dbReference type="InterPro" id="IPR010131">
    <property type="entry name" value="MdtP/NodT-like"/>
</dbReference>
<dbReference type="InterPro" id="IPR003423">
    <property type="entry name" value="OMP_efflux"/>
</dbReference>
<dbReference type="PROSITE" id="PS51257">
    <property type="entry name" value="PROKAR_LIPOPROTEIN"/>
    <property type="match status" value="1"/>
</dbReference>
<dbReference type="RefSeq" id="WP_316414572.1">
    <property type="nucleotide sequence ID" value="NZ_AP027080.1"/>
</dbReference>
<keyword evidence="2" id="KW-0449">Lipoprotein</keyword>
<evidence type="ECO:0000256" key="1">
    <source>
        <dbReference type="ARBA" id="ARBA00007613"/>
    </source>
</evidence>
<organism evidence="4 5">
    <name type="scientific">Mesoterricola silvestris</name>
    <dbReference type="NCBI Taxonomy" id="2927979"/>
    <lineage>
        <taxon>Bacteria</taxon>
        <taxon>Pseudomonadati</taxon>
        <taxon>Acidobacteriota</taxon>
        <taxon>Holophagae</taxon>
        <taxon>Holophagales</taxon>
        <taxon>Holophagaceae</taxon>
        <taxon>Mesoterricola</taxon>
    </lineage>
</organism>
<proteinExistence type="inferred from homology"/>
<evidence type="ECO:0000313" key="4">
    <source>
        <dbReference type="EMBL" id="BDU71672.1"/>
    </source>
</evidence>
<name>A0AA48GPL7_9BACT</name>
<keyword evidence="2" id="KW-0812">Transmembrane</keyword>
<dbReference type="PANTHER" id="PTHR30203:SF32">
    <property type="entry name" value="CATION EFFLUX SYSTEM PROTEIN CUSC"/>
    <property type="match status" value="1"/>
</dbReference>
<reference evidence="5" key="1">
    <citation type="journal article" date="2023" name="Int. J. Syst. Evol. Microbiol.">
        <title>Mesoterricola silvestris gen. nov., sp. nov., Mesoterricola sediminis sp. nov., Geothrix oryzae sp. nov., Geothrix edaphica sp. nov., Geothrix rubra sp. nov., and Geothrix limicola sp. nov., six novel members of Acidobacteriota isolated from soils.</title>
        <authorList>
            <person name="Itoh H."/>
            <person name="Sugisawa Y."/>
            <person name="Mise K."/>
            <person name="Xu Z."/>
            <person name="Kuniyasu M."/>
            <person name="Ushijima N."/>
            <person name="Kawano K."/>
            <person name="Kobayashi E."/>
            <person name="Shiratori Y."/>
            <person name="Masuda Y."/>
            <person name="Senoo K."/>
        </authorList>
    </citation>
    <scope>NUCLEOTIDE SEQUENCE [LARGE SCALE GENOMIC DNA]</scope>
    <source>
        <strain evidence="5">W79</strain>
    </source>
</reference>